<keyword evidence="3" id="KW-1185">Reference proteome</keyword>
<accession>A0ABX8W7N1</accession>
<dbReference type="Proteomes" id="UP000826550">
    <property type="component" value="Chromosome"/>
</dbReference>
<gene>
    <name evidence="2" type="ORF">GYM71_02000</name>
</gene>
<proteinExistence type="predicted"/>
<sequence>MFTCCEFEINGYEVKLALPEVKYADKLYDIIAHDRAELAHFLPWAGKMSAVEDEVDFIKGMRNDFAQYRKLPLVILVNEQPAGMVDLHTIKWKNESAEIGYWLSQAYQKKGIMTEAVRRLVAFSFNELGLHQVKLLADHNNLASRAIAERLNFTHVALLKDEVKYHGKFCDMDLYTMIKQ</sequence>
<dbReference type="InterPro" id="IPR051908">
    <property type="entry name" value="Ribosomal_N-acetyltransferase"/>
</dbReference>
<dbReference type="Pfam" id="PF13302">
    <property type="entry name" value="Acetyltransf_3"/>
    <property type="match status" value="1"/>
</dbReference>
<dbReference type="CDD" id="cd04301">
    <property type="entry name" value="NAT_SF"/>
    <property type="match status" value="1"/>
</dbReference>
<feature type="domain" description="N-acetyltransferase" evidence="1">
    <location>
        <begin position="25"/>
        <end position="180"/>
    </location>
</feature>
<evidence type="ECO:0000313" key="3">
    <source>
        <dbReference type="Proteomes" id="UP000826550"/>
    </source>
</evidence>
<dbReference type="PANTHER" id="PTHR43441:SF11">
    <property type="entry name" value="RIBOSOMAL-PROTEIN-SERINE ACETYLTRANSFERASE"/>
    <property type="match status" value="1"/>
</dbReference>
<protein>
    <submittedName>
        <fullName evidence="2">GNAT family N-acetyltransferase</fullName>
    </submittedName>
</protein>
<reference evidence="2 3" key="1">
    <citation type="submission" date="2020-01" db="EMBL/GenBank/DDBJ databases">
        <title>Vast differences in strain-level diversity in the gut microbiota of two closely related honey bee species.</title>
        <authorList>
            <person name="Ellegaard K.M."/>
            <person name="Suenami S."/>
            <person name="Miyazaki R."/>
            <person name="Engel P."/>
        </authorList>
    </citation>
    <scope>NUCLEOTIDE SEQUENCE [LARGE SCALE GENOMIC DNA]</scope>
    <source>
        <strain evidence="2 3">ESL0416</strain>
    </source>
</reference>
<dbReference type="SUPFAM" id="SSF55729">
    <property type="entry name" value="Acyl-CoA N-acyltransferases (Nat)"/>
    <property type="match status" value="1"/>
</dbReference>
<dbReference type="EMBL" id="CP048268">
    <property type="protein sequence ID" value="QYN52265.1"/>
    <property type="molecule type" value="Genomic_DNA"/>
</dbReference>
<evidence type="ECO:0000313" key="2">
    <source>
        <dbReference type="EMBL" id="QYN52265.1"/>
    </source>
</evidence>
<dbReference type="PANTHER" id="PTHR43441">
    <property type="entry name" value="RIBOSOMAL-PROTEIN-SERINE ACETYLTRANSFERASE"/>
    <property type="match status" value="1"/>
</dbReference>
<dbReference type="RefSeq" id="WP_220220728.1">
    <property type="nucleotide sequence ID" value="NZ_CP048268.1"/>
</dbReference>
<name>A0ABX8W7N1_9LACO</name>
<organism evidence="2 3">
    <name type="scientific">Lactobacillus panisapium</name>
    <dbReference type="NCBI Taxonomy" id="2012495"/>
    <lineage>
        <taxon>Bacteria</taxon>
        <taxon>Bacillati</taxon>
        <taxon>Bacillota</taxon>
        <taxon>Bacilli</taxon>
        <taxon>Lactobacillales</taxon>
        <taxon>Lactobacillaceae</taxon>
        <taxon>Lactobacillus</taxon>
    </lineage>
</organism>
<evidence type="ECO:0000259" key="1">
    <source>
        <dbReference type="PROSITE" id="PS51186"/>
    </source>
</evidence>
<dbReference type="InterPro" id="IPR016181">
    <property type="entry name" value="Acyl_CoA_acyltransferase"/>
</dbReference>
<dbReference type="Gene3D" id="3.40.630.30">
    <property type="match status" value="1"/>
</dbReference>
<dbReference type="PROSITE" id="PS51186">
    <property type="entry name" value="GNAT"/>
    <property type="match status" value="1"/>
</dbReference>
<dbReference type="InterPro" id="IPR000182">
    <property type="entry name" value="GNAT_dom"/>
</dbReference>